<feature type="compositionally biased region" description="Polar residues" evidence="6">
    <location>
        <begin position="389"/>
        <end position="423"/>
    </location>
</feature>
<feature type="compositionally biased region" description="Basic residues" evidence="6">
    <location>
        <begin position="335"/>
        <end position="347"/>
    </location>
</feature>
<proteinExistence type="predicted"/>
<dbReference type="GO" id="GO:0010604">
    <property type="term" value="P:positive regulation of macromolecule metabolic process"/>
    <property type="evidence" value="ECO:0007669"/>
    <property type="project" value="UniProtKB-ARBA"/>
</dbReference>
<keyword evidence="9" id="KW-1185">Reference proteome</keyword>
<dbReference type="GO" id="GO:0008270">
    <property type="term" value="F:zinc ion binding"/>
    <property type="evidence" value="ECO:0007669"/>
    <property type="project" value="UniProtKB-KW"/>
</dbReference>
<feature type="domain" description="C2H2-type" evidence="7">
    <location>
        <begin position="172"/>
        <end position="199"/>
    </location>
</feature>
<dbReference type="PROSITE" id="PS00028">
    <property type="entry name" value="ZINC_FINGER_C2H2_1"/>
    <property type="match status" value="4"/>
</dbReference>
<feature type="compositionally biased region" description="Polar residues" evidence="6">
    <location>
        <begin position="312"/>
        <end position="328"/>
    </location>
</feature>
<evidence type="ECO:0000256" key="6">
    <source>
        <dbReference type="SAM" id="MobiDB-lite"/>
    </source>
</evidence>
<feature type="domain" description="C2H2-type" evidence="7">
    <location>
        <begin position="223"/>
        <end position="251"/>
    </location>
</feature>
<evidence type="ECO:0000256" key="2">
    <source>
        <dbReference type="ARBA" id="ARBA00022737"/>
    </source>
</evidence>
<keyword evidence="3 5" id="KW-0863">Zinc-finger</keyword>
<evidence type="ECO:0000256" key="4">
    <source>
        <dbReference type="ARBA" id="ARBA00022833"/>
    </source>
</evidence>
<feature type="region of interest" description="Disordered" evidence="6">
    <location>
        <begin position="273"/>
        <end position="436"/>
    </location>
</feature>
<dbReference type="SMART" id="SM00355">
    <property type="entry name" value="ZnF_C2H2"/>
    <property type="match status" value="4"/>
</dbReference>
<name>A0ABD2P0X1_9CUCU</name>
<dbReference type="Proteomes" id="UP001516400">
    <property type="component" value="Unassembled WGS sequence"/>
</dbReference>
<feature type="compositionally biased region" description="Basic and acidic residues" evidence="6">
    <location>
        <begin position="424"/>
        <end position="436"/>
    </location>
</feature>
<gene>
    <name evidence="8" type="ORF">HHI36_018434</name>
</gene>
<dbReference type="AlphaFoldDB" id="A0ABD2P0X1"/>
<keyword evidence="4" id="KW-0862">Zinc</keyword>
<organism evidence="8 9">
    <name type="scientific">Cryptolaemus montrouzieri</name>
    <dbReference type="NCBI Taxonomy" id="559131"/>
    <lineage>
        <taxon>Eukaryota</taxon>
        <taxon>Metazoa</taxon>
        <taxon>Ecdysozoa</taxon>
        <taxon>Arthropoda</taxon>
        <taxon>Hexapoda</taxon>
        <taxon>Insecta</taxon>
        <taxon>Pterygota</taxon>
        <taxon>Neoptera</taxon>
        <taxon>Endopterygota</taxon>
        <taxon>Coleoptera</taxon>
        <taxon>Polyphaga</taxon>
        <taxon>Cucujiformia</taxon>
        <taxon>Coccinelloidea</taxon>
        <taxon>Coccinellidae</taxon>
        <taxon>Scymninae</taxon>
        <taxon>Scymnini</taxon>
        <taxon>Cryptolaemus</taxon>
    </lineage>
</organism>
<accession>A0ABD2P0X1</accession>
<reference evidence="8 9" key="1">
    <citation type="journal article" date="2021" name="BMC Biol.">
        <title>Horizontally acquired antibacterial genes associated with adaptive radiation of ladybird beetles.</title>
        <authorList>
            <person name="Li H.S."/>
            <person name="Tang X.F."/>
            <person name="Huang Y.H."/>
            <person name="Xu Z.Y."/>
            <person name="Chen M.L."/>
            <person name="Du X.Y."/>
            <person name="Qiu B.Y."/>
            <person name="Chen P.T."/>
            <person name="Zhang W."/>
            <person name="Slipinski A."/>
            <person name="Escalona H.E."/>
            <person name="Waterhouse R.M."/>
            <person name="Zwick A."/>
            <person name="Pang H."/>
        </authorList>
    </citation>
    <scope>NUCLEOTIDE SEQUENCE [LARGE SCALE GENOMIC DNA]</scope>
    <source>
        <strain evidence="8">SYSU2018</strain>
    </source>
</reference>
<evidence type="ECO:0000256" key="1">
    <source>
        <dbReference type="ARBA" id="ARBA00022723"/>
    </source>
</evidence>
<evidence type="ECO:0000313" key="8">
    <source>
        <dbReference type="EMBL" id="KAL3284276.1"/>
    </source>
</evidence>
<feature type="compositionally biased region" description="Basic and acidic residues" evidence="6">
    <location>
        <begin position="274"/>
        <end position="311"/>
    </location>
</feature>
<dbReference type="GO" id="GO:0006357">
    <property type="term" value="P:regulation of transcription by RNA polymerase II"/>
    <property type="evidence" value="ECO:0007669"/>
    <property type="project" value="UniProtKB-ARBA"/>
</dbReference>
<keyword evidence="2" id="KW-0677">Repeat</keyword>
<dbReference type="PANTHER" id="PTHR19818">
    <property type="entry name" value="ZINC FINGER PROTEIN ZIC AND GLI"/>
    <property type="match status" value="1"/>
</dbReference>
<sequence>MPSVKPCKVELNEIKHLLDEDGVYIVSGRRFKRQTCYKCFQKFKCIEDLEIHKISHEEESEDEKDQLTDSDADIDSESDEEEDEEDDEAPNLKIKNVFSEAPKKMVAIVPVTPIMKPTYQRITHSVTNIGLDRKLPAINNIHIKCGTCELLFTNSDQLMQHTPVDPEKICSFSCKVCSENYSTPTTYMDHIMQHNAFTPRNIVVSIKPENSLRQEQTPKNYRYICVLCNSRFEDCYQLRRHEINVHRKKEEQVYQPNNKKICVIKEVTSLCPETKADDNKSSENKSESVEENSKRVETKSNIIKKDTKETMVENSIQKLQKQDSTSMLSEDVPIVRKRGRPPIRKFHHEGSDLNKSIPIVPIKRSIDQESSSISEKVSPPVKRRGRSTAYESNKSNVQHIPPTSNNEKSESMITKSKKSQNTVSKDKSKNEKEPCQEVITKKPIESISFNVLKDVEDSNIAISQPVAEESENFEVKTEPSLICDICFDVFTDAQFYEEHMVFHNNLEPNSDKPNVFNDMSIEEEDDVVIIGESLSIVQTVVQKDSMKTPNQEPNNPIILQQQINVKSTESEIDVLNSTKNDDDDSDILTIDEEADSFVEGDGKGVFEI</sequence>
<evidence type="ECO:0000259" key="7">
    <source>
        <dbReference type="PROSITE" id="PS50157"/>
    </source>
</evidence>
<dbReference type="GO" id="GO:0003677">
    <property type="term" value="F:DNA binding"/>
    <property type="evidence" value="ECO:0007669"/>
    <property type="project" value="UniProtKB-ARBA"/>
</dbReference>
<dbReference type="InterPro" id="IPR050329">
    <property type="entry name" value="GLI_C2H2-zinc-finger"/>
</dbReference>
<evidence type="ECO:0000313" key="9">
    <source>
        <dbReference type="Proteomes" id="UP001516400"/>
    </source>
</evidence>
<comment type="caution">
    <text evidence="8">The sequence shown here is derived from an EMBL/GenBank/DDBJ whole genome shotgun (WGS) entry which is preliminary data.</text>
</comment>
<evidence type="ECO:0000256" key="5">
    <source>
        <dbReference type="PROSITE-ProRule" id="PRU00042"/>
    </source>
</evidence>
<feature type="region of interest" description="Disordered" evidence="6">
    <location>
        <begin position="56"/>
        <end position="92"/>
    </location>
</feature>
<protein>
    <recommendedName>
        <fullName evidence="7">C2H2-type domain-containing protein</fullName>
    </recommendedName>
</protein>
<keyword evidence="1" id="KW-0479">Metal-binding</keyword>
<dbReference type="PANTHER" id="PTHR19818:SF139">
    <property type="entry name" value="PAIR-RULE PROTEIN ODD-PAIRED"/>
    <property type="match status" value="1"/>
</dbReference>
<dbReference type="EMBL" id="JABFTP020000165">
    <property type="protein sequence ID" value="KAL3284276.1"/>
    <property type="molecule type" value="Genomic_DNA"/>
</dbReference>
<dbReference type="InterPro" id="IPR013087">
    <property type="entry name" value="Znf_C2H2_type"/>
</dbReference>
<feature type="compositionally biased region" description="Acidic residues" evidence="6">
    <location>
        <begin position="58"/>
        <end position="89"/>
    </location>
</feature>
<dbReference type="Gene3D" id="3.30.160.60">
    <property type="entry name" value="Classic Zinc Finger"/>
    <property type="match status" value="1"/>
</dbReference>
<dbReference type="PROSITE" id="PS50157">
    <property type="entry name" value="ZINC_FINGER_C2H2_2"/>
    <property type="match status" value="3"/>
</dbReference>
<dbReference type="GO" id="GO:0005634">
    <property type="term" value="C:nucleus"/>
    <property type="evidence" value="ECO:0007669"/>
    <property type="project" value="UniProtKB-ARBA"/>
</dbReference>
<evidence type="ECO:0000256" key="3">
    <source>
        <dbReference type="ARBA" id="ARBA00022771"/>
    </source>
</evidence>
<feature type="domain" description="C2H2-type" evidence="7">
    <location>
        <begin position="481"/>
        <end position="508"/>
    </location>
</feature>